<proteinExistence type="predicted"/>
<sequence length="119" mass="12885">MSLTTVDFLIATNEDWRDALTLTEGEAETPVNLAGSSFVAQLRQPAEALHIILEASTANGMLQITAPTTDGTVAWNVPPEVLRLIPPGDYAYDMVWTNADGIVDRFVAGKVTIQRGITR</sequence>
<name>A0ACD4NKA4_9HYPH</name>
<gene>
    <name evidence="1" type="ORF">OXU80_20120</name>
</gene>
<dbReference type="EMBL" id="CP113520">
    <property type="protein sequence ID" value="WAJ27140.1"/>
    <property type="molecule type" value="Genomic_DNA"/>
</dbReference>
<keyword evidence="2" id="KW-1185">Reference proteome</keyword>
<protein>
    <submittedName>
        <fullName evidence="1">Uncharacterized protein</fullName>
    </submittedName>
</protein>
<reference evidence="1" key="1">
    <citation type="submission" date="2022-11" db="EMBL/GenBank/DDBJ databases">
        <title>beta-Carotene-producing bacterium, Jeongeuplla avenae sp. nov., alleviates the salt stress of Arabidopsis seedlings.</title>
        <authorList>
            <person name="Jiang L."/>
            <person name="Lee J."/>
        </authorList>
    </citation>
    <scope>NUCLEOTIDE SEQUENCE</scope>
    <source>
        <strain evidence="1">DY_R2A_6</strain>
    </source>
</reference>
<organism evidence="1 2">
    <name type="scientific">Antarcticirhabdus aurantiaca</name>
    <dbReference type="NCBI Taxonomy" id="2606717"/>
    <lineage>
        <taxon>Bacteria</taxon>
        <taxon>Pseudomonadati</taxon>
        <taxon>Pseudomonadota</taxon>
        <taxon>Alphaproteobacteria</taxon>
        <taxon>Hyphomicrobiales</taxon>
        <taxon>Aurantimonadaceae</taxon>
        <taxon>Antarcticirhabdus</taxon>
    </lineage>
</organism>
<evidence type="ECO:0000313" key="1">
    <source>
        <dbReference type="EMBL" id="WAJ27140.1"/>
    </source>
</evidence>
<accession>A0ACD4NKA4</accession>
<dbReference type="Proteomes" id="UP001163223">
    <property type="component" value="Chromosome"/>
</dbReference>
<evidence type="ECO:0000313" key="2">
    <source>
        <dbReference type="Proteomes" id="UP001163223"/>
    </source>
</evidence>